<dbReference type="EMBL" id="AMPZ03000006">
    <property type="protein sequence ID" value="KAH9581224.1"/>
    <property type="molecule type" value="Genomic_DNA"/>
</dbReference>
<dbReference type="Proteomes" id="UP000471633">
    <property type="component" value="Unassembled WGS sequence"/>
</dbReference>
<dbReference type="CTD" id="75577811"/>
<reference evidence="1" key="2">
    <citation type="journal article" date="2019" name="Gigascience">
        <title>High-quality Schistosoma haematobium genome achieved by single-molecule and long-range sequencing.</title>
        <authorList>
            <person name="Stroehlein A.J."/>
            <person name="Korhonen P.K."/>
            <person name="Chong T.M."/>
            <person name="Lim Y.L."/>
            <person name="Chan K.G."/>
            <person name="Webster B."/>
            <person name="Rollinson D."/>
            <person name="Brindley P.J."/>
            <person name="Gasser R.B."/>
            <person name="Young N.D."/>
        </authorList>
    </citation>
    <scope>NUCLEOTIDE SEQUENCE</scope>
</reference>
<protein>
    <submittedName>
        <fullName evidence="1">Uncharacterized protein</fullName>
    </submittedName>
</protein>
<dbReference type="GeneID" id="75577811"/>
<name>A0A922IK11_SCHHA</name>
<dbReference type="AlphaFoldDB" id="A0A922IK11"/>
<proteinExistence type="predicted"/>
<dbReference type="RefSeq" id="XP_051065379.1">
    <property type="nucleotide sequence ID" value="XM_051216769.1"/>
</dbReference>
<evidence type="ECO:0000313" key="1">
    <source>
        <dbReference type="EMBL" id="KAH9581224.1"/>
    </source>
</evidence>
<reference evidence="1" key="3">
    <citation type="submission" date="2021-06" db="EMBL/GenBank/DDBJ databases">
        <title>Chromosome-level genome assembly for S. haematobium.</title>
        <authorList>
            <person name="Stroehlein A.J."/>
        </authorList>
    </citation>
    <scope>NUCLEOTIDE SEQUENCE</scope>
</reference>
<accession>A0A922IK11</accession>
<reference evidence="1" key="4">
    <citation type="journal article" date="2022" name="PLoS Pathog.">
        <title>Chromosome-level genome of Schistosoma haematobium underpins genome-wide explorations of molecular variation.</title>
        <authorList>
            <person name="Stroehlein A.J."/>
            <person name="Korhonen P.K."/>
            <person name="Lee V.V."/>
            <person name="Ralph S.A."/>
            <person name="Mentink-Kane M."/>
            <person name="You H."/>
            <person name="McManus D.P."/>
            <person name="Tchuente L.T."/>
            <person name="Stothard J.R."/>
            <person name="Kaur P."/>
            <person name="Dudchenko O."/>
            <person name="Aiden E.L."/>
            <person name="Yang B."/>
            <person name="Yang H."/>
            <person name="Emery A.M."/>
            <person name="Webster B.L."/>
            <person name="Brindley P.J."/>
            <person name="Rollinson D."/>
            <person name="Chang B.C.H."/>
            <person name="Gasser R.B."/>
            <person name="Young N.D."/>
        </authorList>
    </citation>
    <scope>NUCLEOTIDE SEQUENCE</scope>
</reference>
<keyword evidence="2" id="KW-1185">Reference proteome</keyword>
<organism evidence="1 2">
    <name type="scientific">Schistosoma haematobium</name>
    <name type="common">Blood fluke</name>
    <dbReference type="NCBI Taxonomy" id="6185"/>
    <lineage>
        <taxon>Eukaryota</taxon>
        <taxon>Metazoa</taxon>
        <taxon>Spiralia</taxon>
        <taxon>Lophotrochozoa</taxon>
        <taxon>Platyhelminthes</taxon>
        <taxon>Trematoda</taxon>
        <taxon>Digenea</taxon>
        <taxon>Strigeidida</taxon>
        <taxon>Schistosomatoidea</taxon>
        <taxon>Schistosomatidae</taxon>
        <taxon>Schistosoma</taxon>
    </lineage>
</organism>
<comment type="caution">
    <text evidence="1">The sequence shown here is derived from an EMBL/GenBank/DDBJ whole genome shotgun (WGS) entry which is preliminary data.</text>
</comment>
<sequence length="106" mass="12646">MIIRIRMPGSRRLTRLNQREGGLDNNCYGNRGMMKLEAFDERFVNEVLNVWFSHFMEELYNLGLIYIWLTLTLCFRSLRKLWVNTVEHSHTRTERPSNVSSFSMTV</sequence>
<evidence type="ECO:0000313" key="2">
    <source>
        <dbReference type="Proteomes" id="UP000471633"/>
    </source>
</evidence>
<gene>
    <name evidence="1" type="ORF">MS3_00008426</name>
</gene>
<reference evidence="1" key="1">
    <citation type="journal article" date="2012" name="Nat. Genet.">
        <title>Whole-genome sequence of Schistosoma haematobium.</title>
        <authorList>
            <person name="Young N.D."/>
            <person name="Jex A.R."/>
            <person name="Li B."/>
            <person name="Liu S."/>
            <person name="Yang L."/>
            <person name="Xiong Z."/>
            <person name="Li Y."/>
            <person name="Cantacessi C."/>
            <person name="Hall R.S."/>
            <person name="Xu X."/>
            <person name="Chen F."/>
            <person name="Wu X."/>
            <person name="Zerlotini A."/>
            <person name="Oliveira G."/>
            <person name="Hofmann A."/>
            <person name="Zhang G."/>
            <person name="Fang X."/>
            <person name="Kang Y."/>
            <person name="Campbell B.E."/>
            <person name="Loukas A."/>
            <person name="Ranganathan S."/>
            <person name="Rollinson D."/>
            <person name="Rinaldi G."/>
            <person name="Brindley P.J."/>
            <person name="Yang H."/>
            <person name="Wang J."/>
            <person name="Wang J."/>
            <person name="Gasser R.B."/>
        </authorList>
    </citation>
    <scope>NUCLEOTIDE SEQUENCE</scope>
</reference>
<dbReference type="KEGG" id="shx:MS3_00008426"/>